<accession>A0A1G6ZLL7</accession>
<dbReference type="EMBL" id="FMZE01000019">
    <property type="protein sequence ID" value="SDE03704.1"/>
    <property type="molecule type" value="Genomic_DNA"/>
</dbReference>
<evidence type="ECO:0000313" key="2">
    <source>
        <dbReference type="Proteomes" id="UP000199494"/>
    </source>
</evidence>
<dbReference type="STRING" id="530584.SAMN05421630_11912"/>
<proteinExistence type="predicted"/>
<name>A0A1G6ZLL7_9PSEU</name>
<keyword evidence="2" id="KW-1185">Reference proteome</keyword>
<organism evidence="1 2">
    <name type="scientific">Prauserella marina</name>
    <dbReference type="NCBI Taxonomy" id="530584"/>
    <lineage>
        <taxon>Bacteria</taxon>
        <taxon>Bacillati</taxon>
        <taxon>Actinomycetota</taxon>
        <taxon>Actinomycetes</taxon>
        <taxon>Pseudonocardiales</taxon>
        <taxon>Pseudonocardiaceae</taxon>
        <taxon>Prauserella</taxon>
    </lineage>
</organism>
<gene>
    <name evidence="1" type="ORF">SAMN05421630_11912</name>
</gene>
<sequence>MDEEFFQGRVEWLWAESPADPWYLPVDSPVRQVTGFPAVPVPRSSPENHE</sequence>
<dbReference type="RefSeq" id="WP_176879944.1">
    <property type="nucleotide sequence ID" value="NZ_FMZE01000019.1"/>
</dbReference>
<dbReference type="AlphaFoldDB" id="A0A1G6ZLL7"/>
<reference evidence="1 2" key="1">
    <citation type="submission" date="2016-10" db="EMBL/GenBank/DDBJ databases">
        <authorList>
            <person name="de Groot N.N."/>
        </authorList>
    </citation>
    <scope>NUCLEOTIDE SEQUENCE [LARGE SCALE GENOMIC DNA]</scope>
    <source>
        <strain evidence="1 2">CGMCC 4.5506</strain>
    </source>
</reference>
<dbReference type="Proteomes" id="UP000199494">
    <property type="component" value="Unassembled WGS sequence"/>
</dbReference>
<protein>
    <submittedName>
        <fullName evidence="1">Uncharacterized protein</fullName>
    </submittedName>
</protein>
<evidence type="ECO:0000313" key="1">
    <source>
        <dbReference type="EMBL" id="SDE03704.1"/>
    </source>
</evidence>